<dbReference type="STRING" id="91360.SAMN05660330_02573"/>
<dbReference type="EMBL" id="FNJI01000017">
    <property type="protein sequence ID" value="SDP37638.1"/>
    <property type="molecule type" value="Genomic_DNA"/>
</dbReference>
<dbReference type="RefSeq" id="WP_092223450.1">
    <property type="nucleotide sequence ID" value="NZ_FNJI01000017.1"/>
</dbReference>
<evidence type="ECO:0000313" key="3">
    <source>
        <dbReference type="Proteomes" id="UP000199073"/>
    </source>
</evidence>
<dbReference type="OrthoDB" id="1755431at2"/>
<dbReference type="Proteomes" id="UP000199073">
    <property type="component" value="Unassembled WGS sequence"/>
</dbReference>
<protein>
    <submittedName>
        <fullName evidence="2">Protein phosphatase 2C</fullName>
    </submittedName>
</protein>
<dbReference type="Pfam" id="PF13672">
    <property type="entry name" value="PP2C_2"/>
    <property type="match status" value="1"/>
</dbReference>
<accession>A0A1H0S8U7</accession>
<organism evidence="2 3">
    <name type="scientific">Desulforhopalus singaporensis</name>
    <dbReference type="NCBI Taxonomy" id="91360"/>
    <lineage>
        <taxon>Bacteria</taxon>
        <taxon>Pseudomonadati</taxon>
        <taxon>Thermodesulfobacteriota</taxon>
        <taxon>Desulfobulbia</taxon>
        <taxon>Desulfobulbales</taxon>
        <taxon>Desulfocapsaceae</taxon>
        <taxon>Desulforhopalus</taxon>
    </lineage>
</organism>
<name>A0A1H0S8U7_9BACT</name>
<dbReference type="AlphaFoldDB" id="A0A1H0S8U7"/>
<dbReference type="Gene3D" id="3.60.40.10">
    <property type="entry name" value="PPM-type phosphatase domain"/>
    <property type="match status" value="1"/>
</dbReference>
<sequence>MYLSQDSFHTHPSLRSFLPSQVESLLEQGSNEINEDVVLAEDNIFGVFDGATSLGERSAEMKKAGGFVAATLAADTFRQTKPQKSLLDQALVANRSLGAMQDETNFTENKRYNLWSTSIAVVRLQQDRLEFCQTGDSLIAILYDDGSYSFPVPEVDIDRETLALWKRRSNEESGRIHTLLADQILKVRKKMNREYGVLNGEPRAAEFIRHGFCSLDGVRNVLLFTDGLFPPKEDPLEKTDWDSFVGLFREGGLQALRNHVRTLQATDPFLRKYPRFKCHDDIGAVALSFA</sequence>
<reference evidence="2 3" key="1">
    <citation type="submission" date="2016-10" db="EMBL/GenBank/DDBJ databases">
        <authorList>
            <person name="de Groot N.N."/>
        </authorList>
    </citation>
    <scope>NUCLEOTIDE SEQUENCE [LARGE SCALE GENOMIC DNA]</scope>
    <source>
        <strain evidence="2 3">DSM 12130</strain>
    </source>
</reference>
<evidence type="ECO:0000259" key="1">
    <source>
        <dbReference type="Pfam" id="PF13672"/>
    </source>
</evidence>
<gene>
    <name evidence="2" type="ORF">SAMN05660330_02573</name>
</gene>
<keyword evidence="3" id="KW-1185">Reference proteome</keyword>
<feature type="domain" description="PPM-type phosphatase" evidence="1">
    <location>
        <begin position="42"/>
        <end position="250"/>
    </location>
</feature>
<dbReference type="InterPro" id="IPR001932">
    <property type="entry name" value="PPM-type_phosphatase-like_dom"/>
</dbReference>
<proteinExistence type="predicted"/>
<dbReference type="SUPFAM" id="SSF81606">
    <property type="entry name" value="PP2C-like"/>
    <property type="match status" value="1"/>
</dbReference>
<evidence type="ECO:0000313" key="2">
    <source>
        <dbReference type="EMBL" id="SDP37638.1"/>
    </source>
</evidence>
<dbReference type="InterPro" id="IPR036457">
    <property type="entry name" value="PPM-type-like_dom_sf"/>
</dbReference>